<protein>
    <submittedName>
        <fullName evidence="3">Uncharacterized protein</fullName>
    </submittedName>
</protein>
<gene>
    <name evidence="3" type="ORF">D9619_005256</name>
</gene>
<keyword evidence="2" id="KW-0812">Transmembrane</keyword>
<organism evidence="3 4">
    <name type="scientific">Psilocybe cf. subviscida</name>
    <dbReference type="NCBI Taxonomy" id="2480587"/>
    <lineage>
        <taxon>Eukaryota</taxon>
        <taxon>Fungi</taxon>
        <taxon>Dikarya</taxon>
        <taxon>Basidiomycota</taxon>
        <taxon>Agaricomycotina</taxon>
        <taxon>Agaricomycetes</taxon>
        <taxon>Agaricomycetidae</taxon>
        <taxon>Agaricales</taxon>
        <taxon>Agaricineae</taxon>
        <taxon>Strophariaceae</taxon>
        <taxon>Psilocybe</taxon>
    </lineage>
</organism>
<dbReference type="Proteomes" id="UP000567179">
    <property type="component" value="Unassembled WGS sequence"/>
</dbReference>
<accession>A0A8H5BW84</accession>
<dbReference type="OrthoDB" id="2758521at2759"/>
<dbReference type="EMBL" id="JAACJJ010000001">
    <property type="protein sequence ID" value="KAF5330570.1"/>
    <property type="molecule type" value="Genomic_DNA"/>
</dbReference>
<feature type="transmembrane region" description="Helical" evidence="2">
    <location>
        <begin position="150"/>
        <end position="170"/>
    </location>
</feature>
<name>A0A8H5BW84_9AGAR</name>
<evidence type="ECO:0000256" key="1">
    <source>
        <dbReference type="SAM" id="MobiDB-lite"/>
    </source>
</evidence>
<evidence type="ECO:0000313" key="4">
    <source>
        <dbReference type="Proteomes" id="UP000567179"/>
    </source>
</evidence>
<feature type="region of interest" description="Disordered" evidence="1">
    <location>
        <begin position="306"/>
        <end position="331"/>
    </location>
</feature>
<evidence type="ECO:0000313" key="3">
    <source>
        <dbReference type="EMBL" id="KAF5330570.1"/>
    </source>
</evidence>
<keyword evidence="2" id="KW-1133">Transmembrane helix</keyword>
<comment type="caution">
    <text evidence="3">The sequence shown here is derived from an EMBL/GenBank/DDBJ whole genome shotgun (WGS) entry which is preliminary data.</text>
</comment>
<reference evidence="3 4" key="1">
    <citation type="journal article" date="2020" name="ISME J.">
        <title>Uncovering the hidden diversity of litter-decomposition mechanisms in mushroom-forming fungi.</title>
        <authorList>
            <person name="Floudas D."/>
            <person name="Bentzer J."/>
            <person name="Ahren D."/>
            <person name="Johansson T."/>
            <person name="Persson P."/>
            <person name="Tunlid A."/>
        </authorList>
    </citation>
    <scope>NUCLEOTIDE SEQUENCE [LARGE SCALE GENOMIC DNA]</scope>
    <source>
        <strain evidence="3 4">CBS 101986</strain>
    </source>
</reference>
<evidence type="ECO:0000256" key="2">
    <source>
        <dbReference type="SAM" id="Phobius"/>
    </source>
</evidence>
<proteinExistence type="predicted"/>
<keyword evidence="4" id="KW-1185">Reference proteome</keyword>
<sequence length="331" mass="35915">MDDEPTVPFQINADTNSATQYQVPVFLHTNLQDGHHSLLVSATPSSVFSYVNFDYAVYTQNVPDPSLLSSSGIVPTHSRLISPVISNTSISTSTTISRASSTSAQKFTTIPPAVNATVISSPTPNVNSTSAVPSAPGSIGAARQTGPTRLFVAGAVLGPIAVVAAAALLLRYTYYRNQANTTKQDPVPFTEVSSGGLAVVEDPEEFVPLSESKRKSHGEISVFLPEKVRGALRRTRQQEIEQRLRTLRGELVEVSSKLSARGAMVPENGRRATAVQQQVAETGDESYSSRRLRHILNTKRRQIEHLEQQRQSPWALGLTDQSPREDENPLS</sequence>
<feature type="compositionally biased region" description="Basic and acidic residues" evidence="1">
    <location>
        <begin position="322"/>
        <end position="331"/>
    </location>
</feature>
<dbReference type="AlphaFoldDB" id="A0A8H5BW84"/>
<keyword evidence="2" id="KW-0472">Membrane</keyword>